<protein>
    <submittedName>
        <fullName evidence="1">Uncharacterized protein</fullName>
    </submittedName>
</protein>
<accession>A0AAV4MIZ6</accession>
<evidence type="ECO:0000313" key="1">
    <source>
        <dbReference type="EMBL" id="GIX72265.1"/>
    </source>
</evidence>
<dbReference type="AlphaFoldDB" id="A0AAV4MIZ6"/>
<sequence>MLGDCCMSRVSEATSAVTSVVFEKLYRSSRVQSFTVFERTIIKAKAKTRKKVLLQILPCLPDTHPIQLTVLMTNPLPDTGWIPTTATLLSTSTTARISRPADGVPTSRRRILSWTTRSTSTDNNCPGK</sequence>
<reference evidence="1 2" key="1">
    <citation type="submission" date="2021-06" db="EMBL/GenBank/DDBJ databases">
        <title>Caerostris extrusa draft genome.</title>
        <authorList>
            <person name="Kono N."/>
            <person name="Arakawa K."/>
        </authorList>
    </citation>
    <scope>NUCLEOTIDE SEQUENCE [LARGE SCALE GENOMIC DNA]</scope>
</reference>
<gene>
    <name evidence="1" type="ORF">CEXT_228661</name>
</gene>
<dbReference type="Proteomes" id="UP001054945">
    <property type="component" value="Unassembled WGS sequence"/>
</dbReference>
<organism evidence="1 2">
    <name type="scientific">Caerostris extrusa</name>
    <name type="common">Bark spider</name>
    <name type="synonym">Caerostris bankana</name>
    <dbReference type="NCBI Taxonomy" id="172846"/>
    <lineage>
        <taxon>Eukaryota</taxon>
        <taxon>Metazoa</taxon>
        <taxon>Ecdysozoa</taxon>
        <taxon>Arthropoda</taxon>
        <taxon>Chelicerata</taxon>
        <taxon>Arachnida</taxon>
        <taxon>Araneae</taxon>
        <taxon>Araneomorphae</taxon>
        <taxon>Entelegynae</taxon>
        <taxon>Araneoidea</taxon>
        <taxon>Araneidae</taxon>
        <taxon>Caerostris</taxon>
    </lineage>
</organism>
<keyword evidence="2" id="KW-1185">Reference proteome</keyword>
<dbReference type="EMBL" id="BPLR01002296">
    <property type="protein sequence ID" value="GIX72265.1"/>
    <property type="molecule type" value="Genomic_DNA"/>
</dbReference>
<name>A0AAV4MIZ6_CAEEX</name>
<proteinExistence type="predicted"/>
<comment type="caution">
    <text evidence="1">The sequence shown here is derived from an EMBL/GenBank/DDBJ whole genome shotgun (WGS) entry which is preliminary data.</text>
</comment>
<evidence type="ECO:0000313" key="2">
    <source>
        <dbReference type="Proteomes" id="UP001054945"/>
    </source>
</evidence>